<dbReference type="GO" id="GO:0009073">
    <property type="term" value="P:aromatic amino acid family biosynthetic process"/>
    <property type="evidence" value="ECO:0007669"/>
    <property type="project" value="UniProtKB-KW"/>
</dbReference>
<dbReference type="InterPro" id="IPR036968">
    <property type="entry name" value="Enolpyruvate_Tfrase_sf"/>
</dbReference>
<dbReference type="RefSeq" id="WP_059033164.1">
    <property type="nucleotide sequence ID" value="NZ_BSDN01000012.1"/>
</dbReference>
<evidence type="ECO:0000256" key="2">
    <source>
        <dbReference type="ARBA" id="ARBA00009948"/>
    </source>
</evidence>
<comment type="caution">
    <text evidence="7">Lacks conserved residue(s) required for the propagation of feature annotation.</text>
</comment>
<dbReference type="PANTHER" id="PTHR21090">
    <property type="entry name" value="AROM/DEHYDROQUINATE SYNTHASE"/>
    <property type="match status" value="1"/>
</dbReference>
<dbReference type="GO" id="GO:0008652">
    <property type="term" value="P:amino acid biosynthetic process"/>
    <property type="evidence" value="ECO:0007669"/>
    <property type="project" value="UniProtKB-KW"/>
</dbReference>
<feature type="binding site" evidence="7">
    <location>
        <position position="343"/>
    </location>
    <ligand>
        <name>phosphoenolpyruvate</name>
        <dbReference type="ChEBI" id="CHEBI:58702"/>
    </ligand>
</feature>
<dbReference type="InterPro" id="IPR023193">
    <property type="entry name" value="EPSP_synthase_CS"/>
</dbReference>
<feature type="binding site" evidence="7">
    <location>
        <position position="22"/>
    </location>
    <ligand>
        <name>3-phosphoshikimate</name>
        <dbReference type="ChEBI" id="CHEBI:145989"/>
    </ligand>
</feature>
<dbReference type="Gene3D" id="3.65.10.10">
    <property type="entry name" value="Enolpyruvate transferase domain"/>
    <property type="match status" value="2"/>
</dbReference>
<feature type="binding site" evidence="7">
    <location>
        <position position="21"/>
    </location>
    <ligand>
        <name>3-phosphoshikimate</name>
        <dbReference type="ChEBI" id="CHEBI:145989"/>
    </ligand>
</feature>
<dbReference type="PANTHER" id="PTHR21090:SF5">
    <property type="entry name" value="PENTAFUNCTIONAL AROM POLYPEPTIDE"/>
    <property type="match status" value="1"/>
</dbReference>
<evidence type="ECO:0000256" key="5">
    <source>
        <dbReference type="ARBA" id="ARBA00023141"/>
    </source>
</evidence>
<comment type="catalytic activity">
    <reaction evidence="6">
        <text>3-phosphoshikimate + phosphoenolpyruvate = 5-O-(1-carboxyvinyl)-3-phosphoshikimate + phosphate</text>
        <dbReference type="Rhea" id="RHEA:21256"/>
        <dbReference type="ChEBI" id="CHEBI:43474"/>
        <dbReference type="ChEBI" id="CHEBI:57701"/>
        <dbReference type="ChEBI" id="CHEBI:58702"/>
        <dbReference type="ChEBI" id="CHEBI:145989"/>
        <dbReference type="EC" id="2.5.1.19"/>
    </reaction>
    <physiologicalReaction direction="left-to-right" evidence="6">
        <dbReference type="Rhea" id="RHEA:21257"/>
    </physiologicalReaction>
</comment>
<dbReference type="InterPro" id="IPR013792">
    <property type="entry name" value="RNA3'P_cycl/enolpyr_Trfase_a/b"/>
</dbReference>
<dbReference type="STRING" id="224999.GCA_001485475_01757"/>
<evidence type="ECO:0000256" key="7">
    <source>
        <dbReference type="HAMAP-Rule" id="MF_00210"/>
    </source>
</evidence>
<feature type="active site" description="Proton acceptor" evidence="7">
    <location>
        <position position="312"/>
    </location>
</feature>
<comment type="pathway">
    <text evidence="1 7">Metabolic intermediate biosynthesis; chorismate biosynthesis; chorismate from D-erythrose 4-phosphate and phosphoenolpyruvate: step 6/7.</text>
</comment>
<accession>A0A0U9HFW4</accession>
<reference evidence="9" key="1">
    <citation type="journal article" date="2016" name="Genome Announc.">
        <title>Draft Genome Sequence of the Syntrophic Lactate-Degrading Bacterium Tepidanaerobacter syntrophicus JLT.</title>
        <authorList>
            <person name="Matsuura N."/>
            <person name="Ohashi A."/>
            <person name="Tourlousse D.M."/>
            <person name="Sekiguchi Y."/>
        </authorList>
    </citation>
    <scope>NUCLEOTIDE SEQUENCE [LARGE SCALE GENOMIC DNA]</scope>
    <source>
        <strain evidence="9">JL</strain>
    </source>
</reference>
<sequence length="434" mass="47292">MKNLEVSLPCPQGEVLVPPSKSISHRAVICASLAQGNSVLQNVAFSDDISATILGMRAFGANIRYLGNYMDDKANDISVEGIKPENIPENLVIDCKESGSTLRFLIPVALLFGSHVTFTGSGRLFSRPLDVYYDIFEKQGIHYQLGEDGLSLTVLGKLKADIFEIPGNVSSQFISGLLFALPCLEGDSEIIIKSPLESRSYIDLTLEVLSKFGIKIKNQNYERFLISGSQSYKPADYIVEGDFSQAAFWLAAGVLGGDVTCLNLNINSKQPDKYIIDIIKKMGAKPIIGSSFIRAKACRTVGSVIDASQCPDLVPIVAVLGALSSGTTQITNAERLRLKESDRLKAMSSELGQLGAKIRELPDGLIIEGRDMLEGGVVYSWNDHRIAMALAISSVRCKMPVIIKGSDAVNKSYPGFWKDFVKLGGQIDEFFFRS</sequence>
<feature type="binding site" evidence="7">
    <location>
        <position position="99"/>
    </location>
    <ligand>
        <name>phosphoenolpyruvate</name>
        <dbReference type="ChEBI" id="CHEBI:58702"/>
    </ligand>
</feature>
<comment type="function">
    <text evidence="7">Catalyzes the transfer of the enolpyruvyl moiety of phosphoenolpyruvate (PEP) to the 5-hydroxyl of shikimate-3-phosphate (S3P) to produce enolpyruvyl shikimate-3-phosphate and inorganic phosphate.</text>
</comment>
<dbReference type="SUPFAM" id="SSF55205">
    <property type="entry name" value="EPT/RTPC-like"/>
    <property type="match status" value="1"/>
</dbReference>
<protein>
    <recommendedName>
        <fullName evidence="7">3-phosphoshikimate 1-carboxyvinyltransferase</fullName>
        <ecNumber evidence="7">2.5.1.19</ecNumber>
    </recommendedName>
    <alternativeName>
        <fullName evidence="7">5-enolpyruvylshikimate-3-phosphate synthase</fullName>
        <shortName evidence="7">EPSP synthase</shortName>
        <shortName evidence="7">EPSPS</shortName>
    </alternativeName>
</protein>
<evidence type="ECO:0000313" key="9">
    <source>
        <dbReference type="EMBL" id="GAQ25721.1"/>
    </source>
</evidence>
<evidence type="ECO:0000256" key="6">
    <source>
        <dbReference type="ARBA" id="ARBA00044633"/>
    </source>
</evidence>
<gene>
    <name evidence="7" type="primary">aroA</name>
    <name evidence="9" type="ORF">TSYNT_8258</name>
</gene>
<evidence type="ECO:0000256" key="1">
    <source>
        <dbReference type="ARBA" id="ARBA00004811"/>
    </source>
</evidence>
<feature type="binding site" evidence="7">
    <location>
        <position position="21"/>
    </location>
    <ligand>
        <name>phosphoenolpyruvate</name>
        <dbReference type="ChEBI" id="CHEBI:58702"/>
    </ligand>
</feature>
<dbReference type="PIRSF" id="PIRSF000505">
    <property type="entry name" value="EPSPS"/>
    <property type="match status" value="1"/>
</dbReference>
<evidence type="ECO:0000256" key="4">
    <source>
        <dbReference type="ARBA" id="ARBA00022679"/>
    </source>
</evidence>
<keyword evidence="10" id="KW-1185">Reference proteome</keyword>
<feature type="binding site" evidence="7">
    <location>
        <position position="198"/>
    </location>
    <ligand>
        <name>3-phosphoshikimate</name>
        <dbReference type="ChEBI" id="CHEBI:145989"/>
    </ligand>
</feature>
<comment type="similarity">
    <text evidence="2 7">Belongs to the EPSP synthase family.</text>
</comment>
<dbReference type="GO" id="GO:0009423">
    <property type="term" value="P:chorismate biosynthetic process"/>
    <property type="evidence" value="ECO:0007669"/>
    <property type="project" value="UniProtKB-UniRule"/>
</dbReference>
<organism evidence="9">
    <name type="scientific">Tepidanaerobacter syntrophicus</name>
    <dbReference type="NCBI Taxonomy" id="224999"/>
    <lineage>
        <taxon>Bacteria</taxon>
        <taxon>Bacillati</taxon>
        <taxon>Bacillota</taxon>
        <taxon>Clostridia</taxon>
        <taxon>Thermosediminibacterales</taxon>
        <taxon>Tepidanaerobacteraceae</taxon>
        <taxon>Tepidanaerobacter</taxon>
    </lineage>
</organism>
<feature type="domain" description="Enolpyruvate transferase" evidence="8">
    <location>
        <begin position="12"/>
        <end position="419"/>
    </location>
</feature>
<feature type="binding site" evidence="7">
    <location>
        <position position="411"/>
    </location>
    <ligand>
        <name>phosphoenolpyruvate</name>
        <dbReference type="ChEBI" id="CHEBI:58702"/>
    </ligand>
</feature>
<dbReference type="InterPro" id="IPR001986">
    <property type="entry name" value="Enolpyruvate_Tfrase_dom"/>
</dbReference>
<dbReference type="OrthoDB" id="9809920at2"/>
<keyword evidence="3 7" id="KW-0028">Amino-acid biosynthesis</keyword>
<feature type="binding site" evidence="7">
    <location>
        <position position="172"/>
    </location>
    <ligand>
        <name>3-phosphoshikimate</name>
        <dbReference type="ChEBI" id="CHEBI:145989"/>
    </ligand>
</feature>
<dbReference type="InterPro" id="IPR006264">
    <property type="entry name" value="EPSP_synthase"/>
</dbReference>
<feature type="binding site" evidence="7">
    <location>
        <position position="170"/>
    </location>
    <ligand>
        <name>3-phosphoshikimate</name>
        <dbReference type="ChEBI" id="CHEBI:145989"/>
    </ligand>
</feature>
<feature type="binding site" evidence="7">
    <location>
        <position position="26"/>
    </location>
    <ligand>
        <name>3-phosphoshikimate</name>
        <dbReference type="ChEBI" id="CHEBI:145989"/>
    </ligand>
</feature>
<feature type="binding site" evidence="7">
    <location>
        <position position="172"/>
    </location>
    <ligand>
        <name>phosphoenolpyruvate</name>
        <dbReference type="ChEBI" id="CHEBI:58702"/>
    </ligand>
</feature>
<feature type="binding site" evidence="7">
    <location>
        <position position="339"/>
    </location>
    <ligand>
        <name>3-phosphoshikimate</name>
        <dbReference type="ChEBI" id="CHEBI:145989"/>
    </ligand>
</feature>
<dbReference type="UniPathway" id="UPA00053">
    <property type="reaction ID" value="UER00089"/>
</dbReference>
<name>A0A0U9HFW4_9FIRM</name>
<dbReference type="CDD" id="cd01556">
    <property type="entry name" value="EPSP_synthase"/>
    <property type="match status" value="1"/>
</dbReference>
<dbReference type="EC" id="2.5.1.19" evidence="7"/>
<feature type="binding site" evidence="7">
    <location>
        <position position="171"/>
    </location>
    <ligand>
        <name>3-phosphoshikimate</name>
        <dbReference type="ChEBI" id="CHEBI:145989"/>
    </ligand>
</feature>
<keyword evidence="5 7" id="KW-0057">Aromatic amino acid biosynthesis</keyword>
<dbReference type="Proteomes" id="UP000062160">
    <property type="component" value="Unassembled WGS sequence"/>
</dbReference>
<dbReference type="Pfam" id="PF00275">
    <property type="entry name" value="EPSP_synthase"/>
    <property type="match status" value="1"/>
</dbReference>
<keyword evidence="4 7" id="KW-0808">Transferase</keyword>
<feature type="binding site" evidence="7">
    <location>
        <position position="127"/>
    </location>
    <ligand>
        <name>phosphoenolpyruvate</name>
        <dbReference type="ChEBI" id="CHEBI:58702"/>
    </ligand>
</feature>
<dbReference type="GO" id="GO:0003866">
    <property type="term" value="F:3-phosphoshikimate 1-carboxyvinyltransferase activity"/>
    <property type="evidence" value="ECO:0007669"/>
    <property type="project" value="UniProtKB-UniRule"/>
</dbReference>
<dbReference type="PROSITE" id="PS00885">
    <property type="entry name" value="EPSP_SYNTHASE_2"/>
    <property type="match status" value="1"/>
</dbReference>
<evidence type="ECO:0000256" key="3">
    <source>
        <dbReference type="ARBA" id="ARBA00022605"/>
    </source>
</evidence>
<dbReference type="AlphaFoldDB" id="A0A0U9HFW4"/>
<evidence type="ECO:0000259" key="8">
    <source>
        <dbReference type="Pfam" id="PF00275"/>
    </source>
</evidence>
<feature type="binding site" evidence="7">
    <location>
        <position position="312"/>
    </location>
    <ligand>
        <name>3-phosphoshikimate</name>
        <dbReference type="ChEBI" id="CHEBI:145989"/>
    </ligand>
</feature>
<dbReference type="GO" id="GO:0005737">
    <property type="term" value="C:cytoplasm"/>
    <property type="evidence" value="ECO:0007669"/>
    <property type="project" value="UniProtKB-SubCell"/>
</dbReference>
<comment type="subcellular location">
    <subcellularLocation>
        <location evidence="7">Cytoplasm</location>
    </subcellularLocation>
</comment>
<dbReference type="HAMAP" id="MF_00210">
    <property type="entry name" value="EPSP_synth"/>
    <property type="match status" value="1"/>
</dbReference>
<dbReference type="NCBIfam" id="TIGR01356">
    <property type="entry name" value="aroA"/>
    <property type="match status" value="1"/>
</dbReference>
<evidence type="ECO:0000313" key="10">
    <source>
        <dbReference type="Proteomes" id="UP000062160"/>
    </source>
</evidence>
<feature type="binding site" evidence="7">
    <location>
        <position position="385"/>
    </location>
    <ligand>
        <name>phosphoenolpyruvate</name>
        <dbReference type="ChEBI" id="CHEBI:58702"/>
    </ligand>
</feature>
<dbReference type="EMBL" id="DF977002">
    <property type="protein sequence ID" value="GAQ25721.1"/>
    <property type="molecule type" value="Genomic_DNA"/>
</dbReference>
<proteinExistence type="inferred from homology"/>
<keyword evidence="7" id="KW-0963">Cytoplasm</keyword>
<comment type="subunit">
    <text evidence="7">Monomer.</text>
</comment>